<dbReference type="RefSeq" id="WP_184461054.1">
    <property type="nucleotide sequence ID" value="NZ_JACHHW010000001.1"/>
</dbReference>
<proteinExistence type="predicted"/>
<accession>A0A840R0M3</accession>
<dbReference type="GO" id="GO:0016491">
    <property type="term" value="F:oxidoreductase activity"/>
    <property type="evidence" value="ECO:0007669"/>
    <property type="project" value="InterPro"/>
</dbReference>
<organism evidence="2 3">
    <name type="scientific">Zhongshania antarctica</name>
    <dbReference type="NCBI Taxonomy" id="641702"/>
    <lineage>
        <taxon>Bacteria</taxon>
        <taxon>Pseudomonadati</taxon>
        <taxon>Pseudomonadota</taxon>
        <taxon>Gammaproteobacteria</taxon>
        <taxon>Cellvibrionales</taxon>
        <taxon>Spongiibacteraceae</taxon>
        <taxon>Zhongshania</taxon>
    </lineage>
</organism>
<dbReference type="Gene3D" id="3.50.50.60">
    <property type="entry name" value="FAD/NAD(P)-binding domain"/>
    <property type="match status" value="1"/>
</dbReference>
<dbReference type="InterPro" id="IPR002937">
    <property type="entry name" value="Amino_oxidase"/>
</dbReference>
<evidence type="ECO:0000259" key="1">
    <source>
        <dbReference type="Pfam" id="PF01593"/>
    </source>
</evidence>
<reference evidence="2 3" key="1">
    <citation type="submission" date="2020-08" db="EMBL/GenBank/DDBJ databases">
        <title>Genomic Encyclopedia of Type Strains, Phase IV (KMG-IV): sequencing the most valuable type-strain genomes for metagenomic binning, comparative biology and taxonomic classification.</title>
        <authorList>
            <person name="Goeker M."/>
        </authorList>
    </citation>
    <scope>NUCLEOTIDE SEQUENCE [LARGE SCALE GENOMIC DNA]</scope>
    <source>
        <strain evidence="2 3">DSM 25701</strain>
    </source>
</reference>
<name>A0A840R0M3_9GAMM</name>
<gene>
    <name evidence="2" type="ORF">HNQ57_000526</name>
</gene>
<dbReference type="PRINTS" id="PR00419">
    <property type="entry name" value="ADXRDTASE"/>
</dbReference>
<evidence type="ECO:0000313" key="2">
    <source>
        <dbReference type="EMBL" id="MBB5186267.1"/>
    </source>
</evidence>
<evidence type="ECO:0000313" key="3">
    <source>
        <dbReference type="Proteomes" id="UP000536640"/>
    </source>
</evidence>
<comment type="caution">
    <text evidence="2">The sequence shown here is derived from an EMBL/GenBank/DDBJ whole genome shotgun (WGS) entry which is preliminary data.</text>
</comment>
<dbReference type="PANTHER" id="PTHR42923:SF46">
    <property type="entry name" value="AMINE OXIDASE"/>
    <property type="match status" value="1"/>
</dbReference>
<dbReference type="AlphaFoldDB" id="A0A840R0M3"/>
<dbReference type="Pfam" id="PF01593">
    <property type="entry name" value="Amino_oxidase"/>
    <property type="match status" value="1"/>
</dbReference>
<dbReference type="Gene3D" id="1.10.3110.10">
    <property type="entry name" value="protoporphyrinogen ix oxidase, domain 3"/>
    <property type="match status" value="1"/>
</dbReference>
<sequence length="450" mass="49268">MNKGKIAIIGAGVSGAMSARLLQQAGYSVQVFEKAAEPGGRASSWRDPERGLVLDSGAAFFTSFYARLLKLLPELGLESGVHRLSRQIDFVSPERIARFNATSLWSSAWSSMRLPTLGWGDKWRLAIYLAKINSQRRHLDWVSPESLRQLDDRSVADDACQQVGERAYHSFIRQTIEPFWFLPSEQVSRAMFIGMMSNSAGAGFYSFPEGIDQLSRALLSGVPSYFGAEVQTLQDNTGSTKLAWRDADGDHEEIFDAVICATTASVAAALCKDLPASRYCQGQREFLESQRYCANLHVAYLIDREEAHPVSMAVPAGPGKRDIVAVGLCGERYPALRAEGKEIISLYFSSEASQEYAGQPEATIYADAWARAVAFYPSLPAHATPLHLAMREEAIPEFGVGRYGEIVEFRKLQKPGLAFAGDYLNGACIEGALASAEQAVAFVRGSLLLV</sequence>
<dbReference type="Gene3D" id="3.90.660.20">
    <property type="entry name" value="Protoporphyrinogen oxidase, mitochondrial, domain 2"/>
    <property type="match status" value="1"/>
</dbReference>
<feature type="domain" description="Amine oxidase" evidence="1">
    <location>
        <begin position="14"/>
        <end position="440"/>
    </location>
</feature>
<dbReference type="InterPro" id="IPR036188">
    <property type="entry name" value="FAD/NAD-bd_sf"/>
</dbReference>
<keyword evidence="3" id="KW-1185">Reference proteome</keyword>
<dbReference type="Proteomes" id="UP000536640">
    <property type="component" value="Unassembled WGS sequence"/>
</dbReference>
<dbReference type="PANTHER" id="PTHR42923">
    <property type="entry name" value="PROTOPORPHYRINOGEN OXIDASE"/>
    <property type="match status" value="1"/>
</dbReference>
<dbReference type="EMBL" id="JACHHW010000001">
    <property type="protein sequence ID" value="MBB5186267.1"/>
    <property type="molecule type" value="Genomic_DNA"/>
</dbReference>
<protein>
    <submittedName>
        <fullName evidence="2">Protoporphyrinogen oxidase</fullName>
    </submittedName>
</protein>
<dbReference type="InterPro" id="IPR050464">
    <property type="entry name" value="Zeta_carotene_desat/Oxidored"/>
</dbReference>
<dbReference type="SUPFAM" id="SSF51905">
    <property type="entry name" value="FAD/NAD(P)-binding domain"/>
    <property type="match status" value="1"/>
</dbReference>